<dbReference type="InterPro" id="IPR000477">
    <property type="entry name" value="RT_dom"/>
</dbReference>
<dbReference type="EMBL" id="JAUCMX010000008">
    <property type="protein sequence ID" value="KAK3537307.1"/>
    <property type="molecule type" value="Genomic_DNA"/>
</dbReference>
<organism evidence="2 3">
    <name type="scientific">Hemibagrus guttatus</name>
    <dbReference type="NCBI Taxonomy" id="175788"/>
    <lineage>
        <taxon>Eukaryota</taxon>
        <taxon>Metazoa</taxon>
        <taxon>Chordata</taxon>
        <taxon>Craniata</taxon>
        <taxon>Vertebrata</taxon>
        <taxon>Euteleostomi</taxon>
        <taxon>Actinopterygii</taxon>
        <taxon>Neopterygii</taxon>
        <taxon>Teleostei</taxon>
        <taxon>Ostariophysi</taxon>
        <taxon>Siluriformes</taxon>
        <taxon>Bagridae</taxon>
        <taxon>Hemibagrus</taxon>
    </lineage>
</organism>
<evidence type="ECO:0000313" key="3">
    <source>
        <dbReference type="Proteomes" id="UP001274896"/>
    </source>
</evidence>
<dbReference type="AlphaFoldDB" id="A0AAE0QYB6"/>
<dbReference type="PANTHER" id="PTHR47510">
    <property type="entry name" value="REVERSE TRANSCRIPTASE DOMAIN-CONTAINING PROTEIN"/>
    <property type="match status" value="1"/>
</dbReference>
<name>A0AAE0QYB6_9TELE</name>
<accession>A0AAE0QYB6</accession>
<reference evidence="2" key="1">
    <citation type="submission" date="2023-06" db="EMBL/GenBank/DDBJ databases">
        <title>Male Hemibagrus guttatus genome.</title>
        <authorList>
            <person name="Bian C."/>
        </authorList>
    </citation>
    <scope>NUCLEOTIDE SEQUENCE</scope>
    <source>
        <strain evidence="2">Male_cb2023</strain>
        <tissue evidence="2">Muscle</tissue>
    </source>
</reference>
<sequence>MECLEWSVWNGVFGMESRRVFGMECLEWSAGECLEWSVWNGVLASVWNGVFGMECWRVFGMECLEWSAGECLEWSVWNGVLASVWNGVFGMECWRVFGMECLEWSAGECLEWSVWNGVFGMECLEWSAGECLEWSVWNGVLASVWNGVFGMECWRVFGMECLEWSVWNGVLASVWNGVFGMECWRVFGMECLEWSAGECLDKPPVNHFTDALKTSTDHGVELREQLNSSNAKMLSVVCIEEAAELSAETWLSDKAPDSALMLRTHTVHRGDRTSASGKTKGGGVCVYVNNRWCGDVQVVEKHCSVDIAFLMEGQERLQSEAGGIYTTADSRRIWQGLQDITEYRQRSQGDITPKITLPDELNEFYARFEAPNTGQQHKTLASEGILDTPLTVSSAEVRMALTKTNPQKAAGPDNIPGQALMVCSLELANVFTDIYNLSLTQALVPTCFKFTTIIPLPKKNTVTCLNDYRPIALTPIAMKCFERIVTSHIKRNVPTTLDPFQFAYRQNRSTEDAVNVAIHTSLTHLEGKDTYVRMLFINYSSAFNTVIPHRLSEKLLTLGLAPLCNWVLNFLTDRPQSVRVGNRTSGIRTVSTGTPPRMCPKPTAVHPLYL</sequence>
<dbReference type="PANTHER" id="PTHR47510:SF3">
    <property type="entry name" value="ENDO_EXONUCLEASE_PHOSPHATASE DOMAIN-CONTAINING PROTEIN"/>
    <property type="match status" value="1"/>
</dbReference>
<keyword evidence="3" id="KW-1185">Reference proteome</keyword>
<gene>
    <name evidence="2" type="ORF">QTP70_007185</name>
</gene>
<dbReference type="CDD" id="cd01650">
    <property type="entry name" value="RT_nLTR_like"/>
    <property type="match status" value="1"/>
</dbReference>
<comment type="caution">
    <text evidence="2">The sequence shown here is derived from an EMBL/GenBank/DDBJ whole genome shotgun (WGS) entry which is preliminary data.</text>
</comment>
<protein>
    <recommendedName>
        <fullName evidence="1">Reverse transcriptase domain-containing protein</fullName>
    </recommendedName>
</protein>
<dbReference type="Pfam" id="PF00078">
    <property type="entry name" value="RVT_1"/>
    <property type="match status" value="1"/>
</dbReference>
<evidence type="ECO:0000313" key="2">
    <source>
        <dbReference type="EMBL" id="KAK3537307.1"/>
    </source>
</evidence>
<evidence type="ECO:0000259" key="1">
    <source>
        <dbReference type="Pfam" id="PF00078"/>
    </source>
</evidence>
<feature type="domain" description="Reverse transcriptase" evidence="1">
    <location>
        <begin position="457"/>
        <end position="595"/>
    </location>
</feature>
<dbReference type="Proteomes" id="UP001274896">
    <property type="component" value="Unassembled WGS sequence"/>
</dbReference>
<proteinExistence type="predicted"/>